<evidence type="ECO:0000313" key="2">
    <source>
        <dbReference type="EMBL" id="KMO43634.1"/>
    </source>
</evidence>
<feature type="compositionally biased region" description="Polar residues" evidence="1">
    <location>
        <begin position="57"/>
        <end position="79"/>
    </location>
</feature>
<dbReference type="Proteomes" id="UP000036449">
    <property type="component" value="Unassembled WGS sequence"/>
</dbReference>
<dbReference type="AlphaFoldDB" id="A0A0J6TCQ0"/>
<evidence type="ECO:0000256" key="1">
    <source>
        <dbReference type="SAM" id="MobiDB-lite"/>
    </source>
</evidence>
<name>A0A0J6TCQ0_9HYPH</name>
<keyword evidence="3" id="KW-1185">Reference proteome</keyword>
<feature type="region of interest" description="Disordered" evidence="1">
    <location>
        <begin position="34"/>
        <end position="79"/>
    </location>
</feature>
<evidence type="ECO:0000313" key="3">
    <source>
        <dbReference type="Proteomes" id="UP000036449"/>
    </source>
</evidence>
<organism evidence="2 3">
    <name type="scientific">Methylobacterium tarhaniae</name>
    <dbReference type="NCBI Taxonomy" id="1187852"/>
    <lineage>
        <taxon>Bacteria</taxon>
        <taxon>Pseudomonadati</taxon>
        <taxon>Pseudomonadota</taxon>
        <taxon>Alphaproteobacteria</taxon>
        <taxon>Hyphomicrobiales</taxon>
        <taxon>Methylobacteriaceae</taxon>
        <taxon>Methylobacterium</taxon>
    </lineage>
</organism>
<gene>
    <name evidence="2" type="ORF">VQ03_07415</name>
</gene>
<comment type="caution">
    <text evidence="2">The sequence shown here is derived from an EMBL/GenBank/DDBJ whole genome shotgun (WGS) entry which is preliminary data.</text>
</comment>
<protein>
    <submittedName>
        <fullName evidence="2">Uncharacterized protein</fullName>
    </submittedName>
</protein>
<proteinExistence type="predicted"/>
<sequence>MKILTSTPPIKTAPARAPLISGGIRIRPPWITAPAAPTEEAGPANEVASGAAMPTRRPSSISGTIARGSATSACSMSLV</sequence>
<dbReference type="EMBL" id="LABZ01000041">
    <property type="protein sequence ID" value="KMO43634.1"/>
    <property type="molecule type" value="Genomic_DNA"/>
</dbReference>
<feature type="compositionally biased region" description="Low complexity" evidence="1">
    <location>
        <begin position="34"/>
        <end position="44"/>
    </location>
</feature>
<reference evidence="2 3" key="1">
    <citation type="submission" date="2015-03" db="EMBL/GenBank/DDBJ databases">
        <title>Genome sequencing of Methylobacterium tarhaniae DSM 25844.</title>
        <authorList>
            <person name="Chaudhry V."/>
            <person name="Patil P.B."/>
        </authorList>
    </citation>
    <scope>NUCLEOTIDE SEQUENCE [LARGE SCALE GENOMIC DNA]</scope>
    <source>
        <strain evidence="2 3">DSM 25844</strain>
    </source>
</reference>
<accession>A0A0J6TCQ0</accession>